<dbReference type="EMBL" id="FMSV02000055">
    <property type="protein sequence ID" value="SEH04473.1"/>
    <property type="molecule type" value="Genomic_DNA"/>
</dbReference>
<dbReference type="AlphaFoldDB" id="A0A1H6F4I2"/>
<dbReference type="Proteomes" id="UP000236724">
    <property type="component" value="Unassembled WGS sequence"/>
</dbReference>
<name>A0A1H6F4I2_9GAMM</name>
<dbReference type="OrthoDB" id="218680at2"/>
<proteinExistence type="predicted"/>
<sequence length="120" mass="13682">MVAIFWECTRAIYARAEQGQGGCIDIHTNGVYNFLPGEIENYINAQASGYGIDRIVRVNALEVNLSSMLQIHLDDFLAPELMQHCTSYWREDGSRFTDPSCHVTFTEWTEDNNVVFMQAI</sequence>
<evidence type="ECO:0000313" key="1">
    <source>
        <dbReference type="EMBL" id="SEH04473.1"/>
    </source>
</evidence>
<accession>A0A1H6F4I2</accession>
<keyword evidence="2" id="KW-1185">Reference proteome</keyword>
<evidence type="ECO:0000313" key="2">
    <source>
        <dbReference type="Proteomes" id="UP000236724"/>
    </source>
</evidence>
<dbReference type="RefSeq" id="WP_103918535.1">
    <property type="nucleotide sequence ID" value="NZ_FMSV02000055.1"/>
</dbReference>
<protein>
    <submittedName>
        <fullName evidence="1">Uncharacterized protein</fullName>
    </submittedName>
</protein>
<organism evidence="1 2">
    <name type="scientific">Candidatus Venteria ishoeyi</name>
    <dbReference type="NCBI Taxonomy" id="1899563"/>
    <lineage>
        <taxon>Bacteria</taxon>
        <taxon>Pseudomonadati</taxon>
        <taxon>Pseudomonadota</taxon>
        <taxon>Gammaproteobacteria</taxon>
        <taxon>Thiotrichales</taxon>
        <taxon>Thiotrichaceae</taxon>
        <taxon>Venteria</taxon>
    </lineage>
</organism>
<gene>
    <name evidence="1" type="ORF">MBHS_00319</name>
</gene>
<reference evidence="1 2" key="1">
    <citation type="submission" date="2016-10" db="EMBL/GenBank/DDBJ databases">
        <authorList>
            <person name="de Groot N.N."/>
        </authorList>
    </citation>
    <scope>NUCLEOTIDE SEQUENCE [LARGE SCALE GENOMIC DNA]</scope>
    <source>
        <strain evidence="1">MBHS1</strain>
    </source>
</reference>